<evidence type="ECO:0000313" key="1">
    <source>
        <dbReference type="EMBL" id="PFJ31861.1"/>
    </source>
</evidence>
<gene>
    <name evidence="1" type="ORF">COJ15_29620</name>
</gene>
<evidence type="ECO:0000313" key="2">
    <source>
        <dbReference type="Proteomes" id="UP000224003"/>
    </source>
</evidence>
<accession>A0A9X6ZQQ4</accession>
<comment type="caution">
    <text evidence="1">The sequence shown here is derived from an EMBL/GenBank/DDBJ whole genome shotgun (WGS) entry which is preliminary data.</text>
</comment>
<proteinExistence type="predicted"/>
<reference evidence="1 2" key="1">
    <citation type="submission" date="2017-09" db="EMBL/GenBank/DDBJ databases">
        <title>Large-scale bioinformatics analysis of Bacillus genomes uncovers conserved roles of natural products in bacterial physiology.</title>
        <authorList>
            <consortium name="Agbiome Team Llc"/>
            <person name="Bleich R.M."/>
            <person name="Grubbs K.J."/>
            <person name="Santa Maria K.C."/>
            <person name="Allen S.E."/>
            <person name="Farag S."/>
            <person name="Shank E.A."/>
            <person name="Bowers A."/>
        </authorList>
    </citation>
    <scope>NUCLEOTIDE SEQUENCE [LARGE SCALE GENOMIC DNA]</scope>
    <source>
        <strain evidence="1 2">AFS085496</strain>
    </source>
</reference>
<protein>
    <submittedName>
        <fullName evidence="1">Uncharacterized protein</fullName>
    </submittedName>
</protein>
<name>A0A9X6ZQQ4_BACTU</name>
<dbReference type="RefSeq" id="WP_098517423.1">
    <property type="nucleotide sequence ID" value="NZ_NUVX01000067.1"/>
</dbReference>
<organism evidence="1 2">
    <name type="scientific">Bacillus thuringiensis</name>
    <dbReference type="NCBI Taxonomy" id="1428"/>
    <lineage>
        <taxon>Bacteria</taxon>
        <taxon>Bacillati</taxon>
        <taxon>Bacillota</taxon>
        <taxon>Bacilli</taxon>
        <taxon>Bacillales</taxon>
        <taxon>Bacillaceae</taxon>
        <taxon>Bacillus</taxon>
        <taxon>Bacillus cereus group</taxon>
    </lineage>
</organism>
<dbReference type="EMBL" id="NUVX01000067">
    <property type="protein sequence ID" value="PFJ31861.1"/>
    <property type="molecule type" value="Genomic_DNA"/>
</dbReference>
<dbReference type="Proteomes" id="UP000224003">
    <property type="component" value="Unassembled WGS sequence"/>
</dbReference>
<sequence>MENTNWKKNQQGGYLSYRINVTYLGNEEPKYHVLKNPDGDGWVIGVFNGLIGGEYVPLEEAGGEPMIFPTAEEAKNYIDLK</sequence>
<dbReference type="AlphaFoldDB" id="A0A9X6ZQQ4"/>